<dbReference type="EMBL" id="AGSI01000022">
    <property type="protein sequence ID" value="EIE18802.1"/>
    <property type="molecule type" value="Genomic_DNA"/>
</dbReference>
<feature type="transmembrane region" description="Helical" evidence="2">
    <location>
        <begin position="162"/>
        <end position="182"/>
    </location>
</feature>
<evidence type="ECO:0000256" key="1">
    <source>
        <dbReference type="SAM" id="MobiDB-lite"/>
    </source>
</evidence>
<protein>
    <submittedName>
        <fullName evidence="3">Uncharacterized protein</fullName>
    </submittedName>
</protein>
<keyword evidence="2" id="KW-1133">Transmembrane helix</keyword>
<accession>I0YK83</accession>
<dbReference type="AlphaFoldDB" id="I0YK83"/>
<feature type="compositionally biased region" description="Polar residues" evidence="1">
    <location>
        <begin position="233"/>
        <end position="257"/>
    </location>
</feature>
<evidence type="ECO:0000256" key="2">
    <source>
        <dbReference type="SAM" id="Phobius"/>
    </source>
</evidence>
<feature type="transmembrane region" description="Helical" evidence="2">
    <location>
        <begin position="88"/>
        <end position="108"/>
    </location>
</feature>
<keyword evidence="2" id="KW-0812">Transmembrane</keyword>
<feature type="transmembrane region" description="Helical" evidence="2">
    <location>
        <begin position="54"/>
        <end position="76"/>
    </location>
</feature>
<sequence length="257" mass="28787">MRAIVSKGMDLRNSPKSASSGTSPRDVLLAKVLTIRKLLDWAPLIITTALGSDYLHLALILATAISAGNIVLDGLFRWWKIIKVWPKYLDVCFFITFGVTLILAYTIPDSFVRRWLQVITMGGITVLITLGFLIGHPFTRDIAKENVPEEFWGQPVFKRTNVLMTSLWIVIFLIMTVSYVIVAATNANGKHDNGLFIAFNYVVPLSFLFAGLIFSKWYPGHVRQKQRAMASPQVAQQQTTPSSNTAFKSDLYSTTRI</sequence>
<feature type="region of interest" description="Disordered" evidence="1">
    <location>
        <begin position="1"/>
        <end position="23"/>
    </location>
</feature>
<gene>
    <name evidence="3" type="ORF">COCSUDRAFT_83601</name>
</gene>
<dbReference type="RefSeq" id="XP_005643346.1">
    <property type="nucleotide sequence ID" value="XM_005643289.1"/>
</dbReference>
<feature type="compositionally biased region" description="Polar residues" evidence="1">
    <location>
        <begin position="14"/>
        <end position="23"/>
    </location>
</feature>
<evidence type="ECO:0000313" key="4">
    <source>
        <dbReference type="Proteomes" id="UP000007264"/>
    </source>
</evidence>
<evidence type="ECO:0000313" key="3">
    <source>
        <dbReference type="EMBL" id="EIE18802.1"/>
    </source>
</evidence>
<feature type="transmembrane region" description="Helical" evidence="2">
    <location>
        <begin position="114"/>
        <end position="134"/>
    </location>
</feature>
<name>I0YK83_COCSC</name>
<feature type="transmembrane region" description="Helical" evidence="2">
    <location>
        <begin position="194"/>
        <end position="215"/>
    </location>
</feature>
<dbReference type="OrthoDB" id="549978at2759"/>
<dbReference type="Proteomes" id="UP000007264">
    <property type="component" value="Unassembled WGS sequence"/>
</dbReference>
<proteinExistence type="predicted"/>
<keyword evidence="2" id="KW-0472">Membrane</keyword>
<organism evidence="3 4">
    <name type="scientific">Coccomyxa subellipsoidea (strain C-169)</name>
    <name type="common">Green microalga</name>
    <dbReference type="NCBI Taxonomy" id="574566"/>
    <lineage>
        <taxon>Eukaryota</taxon>
        <taxon>Viridiplantae</taxon>
        <taxon>Chlorophyta</taxon>
        <taxon>core chlorophytes</taxon>
        <taxon>Trebouxiophyceae</taxon>
        <taxon>Trebouxiophyceae incertae sedis</taxon>
        <taxon>Coccomyxaceae</taxon>
        <taxon>Coccomyxa</taxon>
        <taxon>Coccomyxa subellipsoidea</taxon>
    </lineage>
</organism>
<feature type="region of interest" description="Disordered" evidence="1">
    <location>
        <begin position="229"/>
        <end position="257"/>
    </location>
</feature>
<reference evidence="3 4" key="1">
    <citation type="journal article" date="2012" name="Genome Biol.">
        <title>The genome of the polar eukaryotic microalga coccomyxa subellipsoidea reveals traits of cold adaptation.</title>
        <authorList>
            <person name="Blanc G."/>
            <person name="Agarkova I."/>
            <person name="Grimwood J."/>
            <person name="Kuo A."/>
            <person name="Brueggeman A."/>
            <person name="Dunigan D."/>
            <person name="Gurnon J."/>
            <person name="Ladunga I."/>
            <person name="Lindquist E."/>
            <person name="Lucas S."/>
            <person name="Pangilinan J."/>
            <person name="Proschold T."/>
            <person name="Salamov A."/>
            <person name="Schmutz J."/>
            <person name="Weeks D."/>
            <person name="Yamada T."/>
            <person name="Claverie J.M."/>
            <person name="Grigoriev I."/>
            <person name="Van Etten J."/>
            <person name="Lomsadze A."/>
            <person name="Borodovsky M."/>
        </authorList>
    </citation>
    <scope>NUCLEOTIDE SEQUENCE [LARGE SCALE GENOMIC DNA]</scope>
    <source>
        <strain evidence="3 4">C-169</strain>
    </source>
</reference>
<dbReference type="KEGG" id="csl:COCSUDRAFT_83601"/>
<dbReference type="GeneID" id="17036661"/>
<comment type="caution">
    <text evidence="3">The sequence shown here is derived from an EMBL/GenBank/DDBJ whole genome shotgun (WGS) entry which is preliminary data.</text>
</comment>
<keyword evidence="4" id="KW-1185">Reference proteome</keyword>